<name>A0ABC8S895_9AQUA</name>
<keyword evidence="1" id="KW-0175">Coiled coil</keyword>
<feature type="non-terminal residue" evidence="2">
    <location>
        <position position="145"/>
    </location>
</feature>
<evidence type="ECO:0000256" key="1">
    <source>
        <dbReference type="SAM" id="Coils"/>
    </source>
</evidence>
<keyword evidence="3" id="KW-1185">Reference proteome</keyword>
<dbReference type="EMBL" id="CAUOFW020002392">
    <property type="protein sequence ID" value="CAK9153426.1"/>
    <property type="molecule type" value="Genomic_DNA"/>
</dbReference>
<proteinExistence type="predicted"/>
<organism evidence="2 3">
    <name type="scientific">Ilex paraguariensis</name>
    <name type="common">yerba mate</name>
    <dbReference type="NCBI Taxonomy" id="185542"/>
    <lineage>
        <taxon>Eukaryota</taxon>
        <taxon>Viridiplantae</taxon>
        <taxon>Streptophyta</taxon>
        <taxon>Embryophyta</taxon>
        <taxon>Tracheophyta</taxon>
        <taxon>Spermatophyta</taxon>
        <taxon>Magnoliopsida</taxon>
        <taxon>eudicotyledons</taxon>
        <taxon>Gunneridae</taxon>
        <taxon>Pentapetalae</taxon>
        <taxon>asterids</taxon>
        <taxon>campanulids</taxon>
        <taxon>Aquifoliales</taxon>
        <taxon>Aquifoliaceae</taxon>
        <taxon>Ilex</taxon>
    </lineage>
</organism>
<evidence type="ECO:0000313" key="3">
    <source>
        <dbReference type="Proteomes" id="UP001642360"/>
    </source>
</evidence>
<reference evidence="2 3" key="1">
    <citation type="submission" date="2024-02" db="EMBL/GenBank/DDBJ databases">
        <authorList>
            <person name="Vignale AGUSTIN F."/>
            <person name="Sosa J E."/>
            <person name="Modenutti C."/>
        </authorList>
    </citation>
    <scope>NUCLEOTIDE SEQUENCE [LARGE SCALE GENOMIC DNA]</scope>
</reference>
<protein>
    <submittedName>
        <fullName evidence="2">Uncharacterized protein</fullName>
    </submittedName>
</protein>
<evidence type="ECO:0000313" key="2">
    <source>
        <dbReference type="EMBL" id="CAK9153426.1"/>
    </source>
</evidence>
<dbReference type="AlphaFoldDB" id="A0ABC8S895"/>
<sequence length="145" mass="16245">MQIATHMNSLVMLAKTLEKQHNSRTAEAKAADELVKRLSSQLTMASRVTNEVKDAKANAKEQATRLTECLRKATQNCEGVLGVRQAQGGYLRGLSNEYDALLIQGKETYPKEKHPKMDFDSFEPSGHHPHLIKRKRRLMLASQSG</sequence>
<accession>A0ABC8S895</accession>
<dbReference type="Proteomes" id="UP001642360">
    <property type="component" value="Unassembled WGS sequence"/>
</dbReference>
<gene>
    <name evidence="2" type="ORF">ILEXP_LOCUS21694</name>
</gene>
<feature type="coiled-coil region" evidence="1">
    <location>
        <begin position="45"/>
        <end position="76"/>
    </location>
</feature>
<comment type="caution">
    <text evidence="2">The sequence shown here is derived from an EMBL/GenBank/DDBJ whole genome shotgun (WGS) entry which is preliminary data.</text>
</comment>